<dbReference type="Gene3D" id="1.20.1050.10">
    <property type="match status" value="1"/>
</dbReference>
<dbReference type="PANTHER" id="PTHR44051:SF8">
    <property type="entry name" value="GLUTATHIONE S-TRANSFERASE GSTA"/>
    <property type="match status" value="1"/>
</dbReference>
<dbReference type="InterPro" id="IPR036249">
    <property type="entry name" value="Thioredoxin-like_sf"/>
</dbReference>
<dbReference type="Pfam" id="PF13409">
    <property type="entry name" value="GST_N_2"/>
    <property type="match status" value="1"/>
</dbReference>
<name>A0ABU8XRC0_9PROT</name>
<dbReference type="InterPro" id="IPR004046">
    <property type="entry name" value="GST_C"/>
</dbReference>
<dbReference type="EMBL" id="JBBLZC010000010">
    <property type="protein sequence ID" value="MEK0083750.1"/>
    <property type="molecule type" value="Genomic_DNA"/>
</dbReference>
<dbReference type="SUPFAM" id="SSF52833">
    <property type="entry name" value="Thioredoxin-like"/>
    <property type="match status" value="1"/>
</dbReference>
<comment type="caution">
    <text evidence="3">The sequence shown here is derived from an EMBL/GenBank/DDBJ whole genome shotgun (WGS) entry which is preliminary data.</text>
</comment>
<evidence type="ECO:0000259" key="2">
    <source>
        <dbReference type="PROSITE" id="PS50405"/>
    </source>
</evidence>
<evidence type="ECO:0000259" key="1">
    <source>
        <dbReference type="PROSITE" id="PS50404"/>
    </source>
</evidence>
<gene>
    <name evidence="3" type="ORF">U1T56_11350</name>
</gene>
<feature type="domain" description="GST C-terminal" evidence="2">
    <location>
        <begin position="87"/>
        <end position="211"/>
    </location>
</feature>
<proteinExistence type="predicted"/>
<keyword evidence="4" id="KW-1185">Reference proteome</keyword>
<dbReference type="InterPro" id="IPR036282">
    <property type="entry name" value="Glutathione-S-Trfase_C_sf"/>
</dbReference>
<feature type="domain" description="GST N-terminal" evidence="1">
    <location>
        <begin position="1"/>
        <end position="81"/>
    </location>
</feature>
<evidence type="ECO:0000313" key="4">
    <source>
        <dbReference type="Proteomes" id="UP001375743"/>
    </source>
</evidence>
<dbReference type="InterPro" id="IPR040079">
    <property type="entry name" value="Glutathione_S-Trfase"/>
</dbReference>
<dbReference type="RefSeq" id="WP_418159598.1">
    <property type="nucleotide sequence ID" value="NZ_JBBLZC010000010.1"/>
</dbReference>
<accession>A0ABU8XRC0</accession>
<dbReference type="CDD" id="cd03188">
    <property type="entry name" value="GST_C_Beta"/>
    <property type="match status" value="1"/>
</dbReference>
<dbReference type="InterPro" id="IPR010987">
    <property type="entry name" value="Glutathione-S-Trfase_C-like"/>
</dbReference>
<dbReference type="Gene3D" id="3.40.30.10">
    <property type="entry name" value="Glutaredoxin"/>
    <property type="match status" value="1"/>
</dbReference>
<evidence type="ECO:0000313" key="3">
    <source>
        <dbReference type="EMBL" id="MEK0083750.1"/>
    </source>
</evidence>
<reference evidence="3 4" key="1">
    <citation type="submission" date="2024-01" db="EMBL/GenBank/DDBJ databases">
        <title>Multi-omics insights into the function and evolution of sodium benzoate biodegradation pathways in Benzoatithermus flavus gen. nov., sp. nov. from hot spring.</title>
        <authorList>
            <person name="Hu C.-J."/>
            <person name="Li W.-J."/>
        </authorList>
    </citation>
    <scope>NUCLEOTIDE SEQUENCE [LARGE SCALE GENOMIC DNA]</scope>
    <source>
        <strain evidence="3 4">SYSU G07066</strain>
    </source>
</reference>
<dbReference type="Proteomes" id="UP001375743">
    <property type="component" value="Unassembled WGS sequence"/>
</dbReference>
<dbReference type="PANTHER" id="PTHR44051">
    <property type="entry name" value="GLUTATHIONE S-TRANSFERASE-RELATED"/>
    <property type="match status" value="1"/>
</dbReference>
<organism evidence="3 4">
    <name type="scientific">Benzoatithermus flavus</name>
    <dbReference type="NCBI Taxonomy" id="3108223"/>
    <lineage>
        <taxon>Bacteria</taxon>
        <taxon>Pseudomonadati</taxon>
        <taxon>Pseudomonadota</taxon>
        <taxon>Alphaproteobacteria</taxon>
        <taxon>Geminicoccales</taxon>
        <taxon>Geminicoccaceae</taxon>
        <taxon>Benzoatithermus</taxon>
    </lineage>
</organism>
<dbReference type="SFLD" id="SFLDS00019">
    <property type="entry name" value="Glutathione_Transferase_(cytos"/>
    <property type="match status" value="1"/>
</dbReference>
<sequence length="222" mass="24920">MYELYWSADTGAFAVQAVLEELGQAYERVVVDTREGRHREPGYTKLNPMQQVPSLRLPDGTVITESAAMVLHLCDAHPERGLLPAPGTTERAVAYRWLFWLATGLYETDLRYYYPERYTADPAGAPAVKQAAHERLDRLVAMAAELLGAGPWVLGERFSAVDIYLFMLVLWHPARAAIFERHPGLGEHARRLRARPAVDRIWALNFPAGRSVWSTWTGSSAS</sequence>
<dbReference type="InterPro" id="IPR004045">
    <property type="entry name" value="Glutathione_S-Trfase_N"/>
</dbReference>
<dbReference type="PROSITE" id="PS50404">
    <property type="entry name" value="GST_NTER"/>
    <property type="match status" value="1"/>
</dbReference>
<dbReference type="SFLD" id="SFLDG01150">
    <property type="entry name" value="Main.1:_Beta-like"/>
    <property type="match status" value="1"/>
</dbReference>
<dbReference type="Pfam" id="PF00043">
    <property type="entry name" value="GST_C"/>
    <property type="match status" value="1"/>
</dbReference>
<dbReference type="SUPFAM" id="SSF47616">
    <property type="entry name" value="GST C-terminal domain-like"/>
    <property type="match status" value="1"/>
</dbReference>
<protein>
    <submittedName>
        <fullName evidence="3">Glutathione S-transferase family protein</fullName>
    </submittedName>
</protein>
<dbReference type="PROSITE" id="PS50405">
    <property type="entry name" value="GST_CTER"/>
    <property type="match status" value="1"/>
</dbReference>
<dbReference type="SFLD" id="SFLDG00358">
    <property type="entry name" value="Main_(cytGST)"/>
    <property type="match status" value="1"/>
</dbReference>
<dbReference type="CDD" id="cd03057">
    <property type="entry name" value="GST_N_Beta"/>
    <property type="match status" value="1"/>
</dbReference>